<dbReference type="AlphaFoldDB" id="A0AAN9BZ81"/>
<evidence type="ECO:0000256" key="5">
    <source>
        <dbReference type="ARBA" id="ARBA00022692"/>
    </source>
</evidence>
<comment type="similarity">
    <text evidence="2 9">Belongs to the MIP/aquaporin (TC 1.A.8) family.</text>
</comment>
<keyword evidence="8 10" id="KW-0472">Membrane</keyword>
<evidence type="ECO:0000256" key="3">
    <source>
        <dbReference type="ARBA" id="ARBA00022448"/>
    </source>
</evidence>
<proteinExistence type="inferred from homology"/>
<feature type="transmembrane region" description="Helical" evidence="10">
    <location>
        <begin position="46"/>
        <end position="68"/>
    </location>
</feature>
<keyword evidence="6" id="KW-0677">Repeat</keyword>
<dbReference type="CDD" id="cd00333">
    <property type="entry name" value="MIP"/>
    <property type="match status" value="1"/>
</dbReference>
<feature type="transmembrane region" description="Helical" evidence="10">
    <location>
        <begin position="211"/>
        <end position="233"/>
    </location>
</feature>
<dbReference type="InterPro" id="IPR023271">
    <property type="entry name" value="Aquaporin-like"/>
</dbReference>
<comment type="caution">
    <text evidence="11">The sequence shown here is derived from an EMBL/GenBank/DDBJ whole genome shotgun (WGS) entry which is preliminary data.</text>
</comment>
<evidence type="ECO:0000256" key="2">
    <source>
        <dbReference type="ARBA" id="ARBA00006175"/>
    </source>
</evidence>
<accession>A0AAN9BZ81</accession>
<dbReference type="PANTHER" id="PTHR19139:SF199">
    <property type="entry name" value="MIP17260P"/>
    <property type="match status" value="1"/>
</dbReference>
<reference evidence="11 12" key="1">
    <citation type="submission" date="2024-02" db="EMBL/GenBank/DDBJ databases">
        <title>Chromosome-scale genome assembly of the rough periwinkle Littorina saxatilis.</title>
        <authorList>
            <person name="De Jode A."/>
            <person name="Faria R."/>
            <person name="Formenti G."/>
            <person name="Sims Y."/>
            <person name="Smith T.P."/>
            <person name="Tracey A."/>
            <person name="Wood J.M.D."/>
            <person name="Zagrodzka Z.B."/>
            <person name="Johannesson K."/>
            <person name="Butlin R.K."/>
            <person name="Leder E.H."/>
        </authorList>
    </citation>
    <scope>NUCLEOTIDE SEQUENCE [LARGE SCALE GENOMIC DNA]</scope>
    <source>
        <strain evidence="11">Snail1</strain>
        <tissue evidence="11">Muscle</tissue>
    </source>
</reference>
<dbReference type="GO" id="GO:0048878">
    <property type="term" value="P:chemical homeostasis"/>
    <property type="evidence" value="ECO:0007669"/>
    <property type="project" value="UniProtKB-ARBA"/>
</dbReference>
<organism evidence="11 12">
    <name type="scientific">Littorina saxatilis</name>
    <dbReference type="NCBI Taxonomy" id="31220"/>
    <lineage>
        <taxon>Eukaryota</taxon>
        <taxon>Metazoa</taxon>
        <taxon>Spiralia</taxon>
        <taxon>Lophotrochozoa</taxon>
        <taxon>Mollusca</taxon>
        <taxon>Gastropoda</taxon>
        <taxon>Caenogastropoda</taxon>
        <taxon>Littorinimorpha</taxon>
        <taxon>Littorinoidea</taxon>
        <taxon>Littorinidae</taxon>
        <taxon>Littorina</taxon>
    </lineage>
</organism>
<sequence length="270" mass="29447">MTMQEVIGLREVKTMIFYRRLVAEFMGTAILVVFGCGSAMTVNPPLAPTVISIAVAFGLTIATMIWSIGNVSGGHINPAVSVAMFVTRKISLTRCVAYIIVQCLGGIVGGYFLFGVTPSHRRGTLGASLVAEEVTVWQGLLVETIATFVLVLAIFASVDSKRTDHSGSTALSIGLVVTMDIPWAIQYTGGSMNPARSLGPVVPTGLWQEHWVYWVGPILGGVVAGLLYEYVFAQRHQQEAERRAKVERERVAENYRHHLYKGTYTHTTET</sequence>
<dbReference type="PROSITE" id="PS00221">
    <property type="entry name" value="MIP"/>
    <property type="match status" value="1"/>
</dbReference>
<dbReference type="PRINTS" id="PR00783">
    <property type="entry name" value="MINTRINSICP"/>
</dbReference>
<keyword evidence="7 10" id="KW-1133">Transmembrane helix</keyword>
<dbReference type="SUPFAM" id="SSF81338">
    <property type="entry name" value="Aquaporin-like"/>
    <property type="match status" value="1"/>
</dbReference>
<evidence type="ECO:0000256" key="8">
    <source>
        <dbReference type="ARBA" id="ARBA00023136"/>
    </source>
</evidence>
<dbReference type="Gene3D" id="1.20.1080.10">
    <property type="entry name" value="Glycerol uptake facilitator protein"/>
    <property type="match status" value="1"/>
</dbReference>
<gene>
    <name evidence="11" type="ORF">V1264_000390</name>
</gene>
<dbReference type="PANTHER" id="PTHR19139">
    <property type="entry name" value="AQUAPORIN TRANSPORTER"/>
    <property type="match status" value="1"/>
</dbReference>
<dbReference type="InterPro" id="IPR022357">
    <property type="entry name" value="MIP_CS"/>
</dbReference>
<evidence type="ECO:0000256" key="9">
    <source>
        <dbReference type="RuleBase" id="RU000477"/>
    </source>
</evidence>
<evidence type="ECO:0000256" key="6">
    <source>
        <dbReference type="ARBA" id="ARBA00022737"/>
    </source>
</evidence>
<keyword evidence="3 9" id="KW-0813">Transport</keyword>
<dbReference type="EMBL" id="JBAMIC010000001">
    <property type="protein sequence ID" value="KAK7114312.1"/>
    <property type="molecule type" value="Genomic_DNA"/>
</dbReference>
<dbReference type="InterPro" id="IPR034294">
    <property type="entry name" value="Aquaporin_transptr"/>
</dbReference>
<protein>
    <submittedName>
        <fullName evidence="11">Uncharacterized protein</fullName>
    </submittedName>
</protein>
<evidence type="ECO:0000256" key="4">
    <source>
        <dbReference type="ARBA" id="ARBA00022475"/>
    </source>
</evidence>
<evidence type="ECO:0000256" key="7">
    <source>
        <dbReference type="ARBA" id="ARBA00022989"/>
    </source>
</evidence>
<feature type="transmembrane region" description="Helical" evidence="10">
    <location>
        <begin position="170"/>
        <end position="191"/>
    </location>
</feature>
<feature type="transmembrane region" description="Helical" evidence="10">
    <location>
        <begin position="136"/>
        <end position="158"/>
    </location>
</feature>
<dbReference type="GO" id="GO:0005886">
    <property type="term" value="C:plasma membrane"/>
    <property type="evidence" value="ECO:0007669"/>
    <property type="project" value="UniProtKB-SubCell"/>
</dbReference>
<evidence type="ECO:0000313" key="12">
    <source>
        <dbReference type="Proteomes" id="UP001374579"/>
    </source>
</evidence>
<evidence type="ECO:0000256" key="10">
    <source>
        <dbReference type="SAM" id="Phobius"/>
    </source>
</evidence>
<feature type="transmembrane region" description="Helical" evidence="10">
    <location>
        <begin position="21"/>
        <end position="40"/>
    </location>
</feature>
<comment type="subcellular location">
    <subcellularLocation>
        <location evidence="1">Cell membrane</location>
        <topology evidence="1">Multi-pass membrane protein</topology>
    </subcellularLocation>
</comment>
<evidence type="ECO:0000256" key="1">
    <source>
        <dbReference type="ARBA" id="ARBA00004651"/>
    </source>
</evidence>
<evidence type="ECO:0000313" key="11">
    <source>
        <dbReference type="EMBL" id="KAK7114312.1"/>
    </source>
</evidence>
<dbReference type="NCBIfam" id="TIGR00861">
    <property type="entry name" value="MIP"/>
    <property type="match status" value="1"/>
</dbReference>
<keyword evidence="5 9" id="KW-0812">Transmembrane</keyword>
<keyword evidence="4" id="KW-1003">Cell membrane</keyword>
<name>A0AAN9BZ81_9CAEN</name>
<dbReference type="FunFam" id="1.20.1080.10:FF:000009">
    <property type="entry name" value="aquaporin-4 isoform X1"/>
    <property type="match status" value="1"/>
</dbReference>
<keyword evidence="12" id="KW-1185">Reference proteome</keyword>
<dbReference type="Pfam" id="PF00230">
    <property type="entry name" value="MIP"/>
    <property type="match status" value="1"/>
</dbReference>
<dbReference type="GO" id="GO:0015250">
    <property type="term" value="F:water channel activity"/>
    <property type="evidence" value="ECO:0007669"/>
    <property type="project" value="TreeGrafter"/>
</dbReference>
<feature type="transmembrane region" description="Helical" evidence="10">
    <location>
        <begin position="95"/>
        <end position="116"/>
    </location>
</feature>
<dbReference type="Proteomes" id="UP001374579">
    <property type="component" value="Unassembled WGS sequence"/>
</dbReference>
<dbReference type="InterPro" id="IPR000425">
    <property type="entry name" value="MIP"/>
</dbReference>